<dbReference type="PANTHER" id="PTHR38465:SF1">
    <property type="entry name" value="HTH-TYPE TRANSCRIPTIONAL REGULATOR MJ1563-RELATED"/>
    <property type="match status" value="1"/>
</dbReference>
<proteinExistence type="predicted"/>
<evidence type="ECO:0000259" key="4">
    <source>
        <dbReference type="Pfam" id="PF01022"/>
    </source>
</evidence>
<organism evidence="5 6">
    <name type="scientific">Methanocaldococcus villosus KIN24-T80</name>
    <dbReference type="NCBI Taxonomy" id="1069083"/>
    <lineage>
        <taxon>Archaea</taxon>
        <taxon>Methanobacteriati</taxon>
        <taxon>Methanobacteriota</taxon>
        <taxon>Methanomada group</taxon>
        <taxon>Methanococci</taxon>
        <taxon>Methanococcales</taxon>
        <taxon>Methanocaldococcaceae</taxon>
        <taxon>Methanocaldococcus</taxon>
    </lineage>
</organism>
<dbReference type="Gene3D" id="1.10.287.450">
    <property type="entry name" value="Helix hairpin bin"/>
    <property type="match status" value="1"/>
</dbReference>
<dbReference type="EMBL" id="APMM01000016">
    <property type="protein sequence ID" value="ENN96398.1"/>
    <property type="molecule type" value="Genomic_DNA"/>
</dbReference>
<evidence type="ECO:0000256" key="2">
    <source>
        <dbReference type="ARBA" id="ARBA00023125"/>
    </source>
</evidence>
<dbReference type="PANTHER" id="PTHR38465">
    <property type="entry name" value="HTH-TYPE TRANSCRIPTIONAL REGULATOR MJ1563-RELATED"/>
    <property type="match status" value="1"/>
</dbReference>
<reference evidence="5 6" key="1">
    <citation type="journal article" date="2013" name="Genome Announc.">
        <title>Draft Genome Sequence of a Highly Flagellated, Fast-Swimming Archaeon, Methanocaldococcus villosus Strain KIN24-T80 (DSM 22612).</title>
        <authorList>
            <person name="Thennarasu S."/>
            <person name="Polireddy D."/>
            <person name="Antony A."/>
            <person name="Yada M.R."/>
            <person name="Algarawi S."/>
            <person name="Sivakumar N."/>
        </authorList>
    </citation>
    <scope>NUCLEOTIDE SEQUENCE [LARGE SCALE GENOMIC DNA]</scope>
    <source>
        <strain evidence="5 6">KIN24-T80</strain>
    </source>
</reference>
<dbReference type="InterPro" id="IPR036390">
    <property type="entry name" value="WH_DNA-bd_sf"/>
</dbReference>
<keyword evidence="6" id="KW-1185">Reference proteome</keyword>
<keyword evidence="1" id="KW-0805">Transcription regulation</keyword>
<evidence type="ECO:0000256" key="3">
    <source>
        <dbReference type="ARBA" id="ARBA00023163"/>
    </source>
</evidence>
<dbReference type="PIRSF" id="PIRSF006707">
    <property type="entry name" value="MJ1563"/>
    <property type="match status" value="1"/>
</dbReference>
<dbReference type="STRING" id="1069083.GCA_000371805_00786"/>
<accession>N6V2A0</accession>
<gene>
    <name evidence="5" type="ORF">J422_02424</name>
</gene>
<dbReference type="SUPFAM" id="SSF46785">
    <property type="entry name" value="Winged helix' DNA-binding domain"/>
    <property type="match status" value="1"/>
</dbReference>
<dbReference type="InterPro" id="IPR052362">
    <property type="entry name" value="HTH-GbsR_regulator"/>
</dbReference>
<dbReference type="Proteomes" id="UP000053695">
    <property type="component" value="Unassembled WGS sequence"/>
</dbReference>
<dbReference type="InterPro" id="IPR026282">
    <property type="entry name" value="MJ1563"/>
</dbReference>
<dbReference type="InterPro" id="IPR011991">
    <property type="entry name" value="ArsR-like_HTH"/>
</dbReference>
<sequence>MEDYEKKIIEMFSEISKLHGLSKSIGAIYAVLFLSDEPLSIPDIVEKLKISKGNVSMGLKKLEELGFIRKVMVIGKRRNYYVVEDRFSSIKDIAKKKYEIISKTYESVKDSKLPKDKLKKLEKMKNLSEKILKVLEEINNEENI</sequence>
<dbReference type="CDD" id="cd00090">
    <property type="entry name" value="HTH_ARSR"/>
    <property type="match status" value="1"/>
</dbReference>
<dbReference type="PATRIC" id="fig|1069083.5.peg.474"/>
<feature type="domain" description="HTH arsR-type" evidence="4">
    <location>
        <begin position="31"/>
        <end position="70"/>
    </location>
</feature>
<dbReference type="InterPro" id="IPR036388">
    <property type="entry name" value="WH-like_DNA-bd_sf"/>
</dbReference>
<dbReference type="OrthoDB" id="85881at2157"/>
<dbReference type="GO" id="GO:0003677">
    <property type="term" value="F:DNA binding"/>
    <property type="evidence" value="ECO:0007669"/>
    <property type="project" value="UniProtKB-KW"/>
</dbReference>
<keyword evidence="2" id="KW-0238">DNA-binding</keyword>
<protein>
    <recommendedName>
        <fullName evidence="4">HTH arsR-type domain-containing protein</fullName>
    </recommendedName>
</protein>
<dbReference type="InterPro" id="IPR001845">
    <property type="entry name" value="HTH_ArsR_DNA-bd_dom"/>
</dbReference>
<keyword evidence="3" id="KW-0804">Transcription</keyword>
<name>N6V2A0_9EURY</name>
<dbReference type="RefSeq" id="WP_004590427.1">
    <property type="nucleotide sequence ID" value="NZ_APMM01000016.1"/>
</dbReference>
<dbReference type="AlphaFoldDB" id="N6V2A0"/>
<evidence type="ECO:0000256" key="1">
    <source>
        <dbReference type="ARBA" id="ARBA00023015"/>
    </source>
</evidence>
<dbReference type="Gene3D" id="1.10.10.10">
    <property type="entry name" value="Winged helix-like DNA-binding domain superfamily/Winged helix DNA-binding domain"/>
    <property type="match status" value="1"/>
</dbReference>
<dbReference type="Pfam" id="PF01022">
    <property type="entry name" value="HTH_5"/>
    <property type="match status" value="1"/>
</dbReference>
<comment type="caution">
    <text evidence="5">The sequence shown here is derived from an EMBL/GenBank/DDBJ whole genome shotgun (WGS) entry which is preliminary data.</text>
</comment>
<evidence type="ECO:0000313" key="5">
    <source>
        <dbReference type="EMBL" id="ENN96398.1"/>
    </source>
</evidence>
<evidence type="ECO:0000313" key="6">
    <source>
        <dbReference type="Proteomes" id="UP000053695"/>
    </source>
</evidence>
<dbReference type="GO" id="GO:0003700">
    <property type="term" value="F:DNA-binding transcription factor activity"/>
    <property type="evidence" value="ECO:0007669"/>
    <property type="project" value="InterPro"/>
</dbReference>